<dbReference type="Pfam" id="PF04221">
    <property type="entry name" value="RelB"/>
    <property type="match status" value="1"/>
</dbReference>
<keyword evidence="6" id="KW-0804">Transcription</keyword>
<evidence type="ECO:0000313" key="8">
    <source>
        <dbReference type="EMBL" id="STE88240.1"/>
    </source>
</evidence>
<dbReference type="GO" id="GO:0043565">
    <property type="term" value="F:sequence-specific DNA binding"/>
    <property type="evidence" value="ECO:0007669"/>
    <property type="project" value="UniProtKB-ARBA"/>
</dbReference>
<name>A0A376L1V3_ECOLX</name>
<dbReference type="NCBIfam" id="TIGR02384">
    <property type="entry name" value="RelB_DinJ"/>
    <property type="match status" value="1"/>
</dbReference>
<sequence>MDCRCCSFELQFKLNKYTAQEIPQWLLTPFVRARIDEDLKNQAADVLAGMGLTISDLVRITLTKVAREKALPFDLREPNQLTIQSIKNSEAGVDVHKAKDADDLFDKLGI</sequence>
<dbReference type="EMBL" id="UFZQ01000001">
    <property type="protein sequence ID" value="STE88240.1"/>
    <property type="molecule type" value="Genomic_DNA"/>
</dbReference>
<comment type="similarity">
    <text evidence="1">Belongs to the RelB/DinJ antitoxin family.</text>
</comment>
<evidence type="ECO:0000256" key="1">
    <source>
        <dbReference type="ARBA" id="ARBA00010562"/>
    </source>
</evidence>
<keyword evidence="5" id="KW-0238">DNA-binding</keyword>
<reference evidence="8 9" key="1">
    <citation type="submission" date="2018-06" db="EMBL/GenBank/DDBJ databases">
        <authorList>
            <consortium name="Pathogen Informatics"/>
            <person name="Doyle S."/>
        </authorList>
    </citation>
    <scope>NUCLEOTIDE SEQUENCE [LARGE SCALE GENOMIC DNA]</scope>
    <source>
        <strain evidence="8 9">NCTC10418</strain>
    </source>
</reference>
<evidence type="ECO:0000256" key="5">
    <source>
        <dbReference type="ARBA" id="ARBA00023125"/>
    </source>
</evidence>
<dbReference type="Proteomes" id="UP000255460">
    <property type="component" value="Unassembled WGS sequence"/>
</dbReference>
<dbReference type="GO" id="GO:0006351">
    <property type="term" value="P:DNA-templated transcription"/>
    <property type="evidence" value="ECO:0007669"/>
    <property type="project" value="TreeGrafter"/>
</dbReference>
<dbReference type="FunFam" id="1.10.1220.10:FF:000007">
    <property type="entry name" value="Addiction module antitoxin, RelB/DinJ family"/>
    <property type="match status" value="1"/>
</dbReference>
<organism evidence="8 9">
    <name type="scientific">Escherichia coli</name>
    <dbReference type="NCBI Taxonomy" id="562"/>
    <lineage>
        <taxon>Bacteria</taxon>
        <taxon>Pseudomonadati</taxon>
        <taxon>Pseudomonadota</taxon>
        <taxon>Gammaproteobacteria</taxon>
        <taxon>Enterobacterales</taxon>
        <taxon>Enterobacteriaceae</taxon>
        <taxon>Escherichia</taxon>
    </lineage>
</organism>
<evidence type="ECO:0000256" key="2">
    <source>
        <dbReference type="ARBA" id="ARBA00022491"/>
    </source>
</evidence>
<dbReference type="PANTHER" id="PTHR38781">
    <property type="entry name" value="ANTITOXIN DINJ-RELATED"/>
    <property type="match status" value="1"/>
</dbReference>
<proteinExistence type="inferred from homology"/>
<evidence type="ECO:0000313" key="9">
    <source>
        <dbReference type="Proteomes" id="UP000255460"/>
    </source>
</evidence>
<gene>
    <name evidence="8" type="primary">dinJ</name>
    <name evidence="8" type="ORF">NCTC10418_05934</name>
</gene>
<evidence type="ECO:0000256" key="4">
    <source>
        <dbReference type="ARBA" id="ARBA00023015"/>
    </source>
</evidence>
<accession>A0A376L1V3</accession>
<dbReference type="InterPro" id="IPR013321">
    <property type="entry name" value="Arc_rbn_hlx_hlx"/>
</dbReference>
<dbReference type="GO" id="GO:0006355">
    <property type="term" value="P:regulation of DNA-templated transcription"/>
    <property type="evidence" value="ECO:0007669"/>
    <property type="project" value="InterPro"/>
</dbReference>
<keyword evidence="4" id="KW-0805">Transcription regulation</keyword>
<evidence type="ECO:0000256" key="7">
    <source>
        <dbReference type="ARBA" id="ARBA00069111"/>
    </source>
</evidence>
<dbReference type="PANTHER" id="PTHR38781:SF1">
    <property type="entry name" value="ANTITOXIN DINJ-RELATED"/>
    <property type="match status" value="1"/>
</dbReference>
<dbReference type="InterPro" id="IPR007337">
    <property type="entry name" value="RelB/DinJ"/>
</dbReference>
<keyword evidence="2" id="KW-0678">Repressor</keyword>
<dbReference type="Gene3D" id="1.10.1220.10">
    <property type="entry name" value="Met repressor-like"/>
    <property type="match status" value="1"/>
</dbReference>
<evidence type="ECO:0000256" key="3">
    <source>
        <dbReference type="ARBA" id="ARBA00022649"/>
    </source>
</evidence>
<keyword evidence="3" id="KW-1277">Toxin-antitoxin system</keyword>
<dbReference type="AlphaFoldDB" id="A0A376L1V3"/>
<protein>
    <recommendedName>
        <fullName evidence="7">Antitoxin DinJ</fullName>
    </recommendedName>
</protein>
<evidence type="ECO:0000256" key="6">
    <source>
        <dbReference type="ARBA" id="ARBA00023163"/>
    </source>
</evidence>